<dbReference type="PRINTS" id="PR00740">
    <property type="entry name" value="GLHYDRLASE27"/>
</dbReference>
<dbReference type="EMBL" id="KN663663">
    <property type="protein sequence ID" value="KHN11854.1"/>
    <property type="molecule type" value="Genomic_DNA"/>
</dbReference>
<sequence>MEEENRKPSISAEKNCIRSGVWPSGISSSIAYNWSRLNMKTGVKIIHARVSVAQWYFGFNRIQLGIYSDTGNQTCSKRMPGSLGHEEQDAQTFASWGVGYLKYDNCENDGILATERPNHDGLYRAIDIYLKEHPNLTKAERKKLYGLMDVRKLTADAFVHTAQHERLPLRVIVHVLFFD</sequence>
<evidence type="ECO:0000313" key="8">
    <source>
        <dbReference type="EMBL" id="KHN11854.1"/>
    </source>
</evidence>
<evidence type="ECO:0000256" key="3">
    <source>
        <dbReference type="ARBA" id="ARBA00022801"/>
    </source>
</evidence>
<dbReference type="AlphaFoldDB" id="A0A0B2PVZ4"/>
<keyword evidence="4 6" id="KW-0326">Glycosidase</keyword>
<evidence type="ECO:0000256" key="6">
    <source>
        <dbReference type="RuleBase" id="RU361168"/>
    </source>
</evidence>
<dbReference type="InterPro" id="IPR027356">
    <property type="entry name" value="NPH3_dom"/>
</dbReference>
<dbReference type="InterPro" id="IPR043454">
    <property type="entry name" value="NPH3/RPT2-like"/>
</dbReference>
<organism evidence="8">
    <name type="scientific">Glycine soja</name>
    <name type="common">Wild soybean</name>
    <dbReference type="NCBI Taxonomy" id="3848"/>
    <lineage>
        <taxon>Eukaryota</taxon>
        <taxon>Viridiplantae</taxon>
        <taxon>Streptophyta</taxon>
        <taxon>Embryophyta</taxon>
        <taxon>Tracheophyta</taxon>
        <taxon>Spermatophyta</taxon>
        <taxon>Magnoliopsida</taxon>
        <taxon>eudicotyledons</taxon>
        <taxon>Gunneridae</taxon>
        <taxon>Pentapetalae</taxon>
        <taxon>rosids</taxon>
        <taxon>fabids</taxon>
        <taxon>Fabales</taxon>
        <taxon>Fabaceae</taxon>
        <taxon>Papilionoideae</taxon>
        <taxon>50 kb inversion clade</taxon>
        <taxon>NPAAA clade</taxon>
        <taxon>indigoferoid/millettioid clade</taxon>
        <taxon>Phaseoleae</taxon>
        <taxon>Glycine</taxon>
        <taxon>Glycine subgen. Soja</taxon>
    </lineage>
</organism>
<proteinExistence type="inferred from homology"/>
<dbReference type="InterPro" id="IPR017853">
    <property type="entry name" value="GH"/>
</dbReference>
<evidence type="ECO:0000256" key="4">
    <source>
        <dbReference type="ARBA" id="ARBA00023295"/>
    </source>
</evidence>
<dbReference type="Pfam" id="PF16499">
    <property type="entry name" value="Melibiase_2"/>
    <property type="match status" value="1"/>
</dbReference>
<dbReference type="InterPro" id="IPR002241">
    <property type="entry name" value="Glyco_hydro_27"/>
</dbReference>
<comment type="similarity">
    <text evidence="1 6">Belongs to the glycosyl hydrolase 27 family.</text>
</comment>
<dbReference type="GO" id="GO:0005975">
    <property type="term" value="P:carbohydrate metabolic process"/>
    <property type="evidence" value="ECO:0007669"/>
    <property type="project" value="InterPro"/>
</dbReference>
<evidence type="ECO:0000256" key="5">
    <source>
        <dbReference type="PROSITE-ProRule" id="PRU00982"/>
    </source>
</evidence>
<name>A0A0B2PVZ4_GLYSO</name>
<comment type="catalytic activity">
    <reaction evidence="6">
        <text>Hydrolysis of terminal, non-reducing alpha-D-galactose residues in alpha-D-galactosides, including galactose oligosaccharides, galactomannans and galactolipids.</text>
        <dbReference type="EC" id="3.2.1.22"/>
    </reaction>
</comment>
<dbReference type="InterPro" id="IPR013785">
    <property type="entry name" value="Aldolase_TIM"/>
</dbReference>
<comment type="similarity">
    <text evidence="5">Belongs to the NPH3 family.</text>
</comment>
<dbReference type="Proteomes" id="UP000053555">
    <property type="component" value="Unassembled WGS sequence"/>
</dbReference>
<evidence type="ECO:0000256" key="1">
    <source>
        <dbReference type="ARBA" id="ARBA00009743"/>
    </source>
</evidence>
<dbReference type="Gene3D" id="3.20.20.70">
    <property type="entry name" value="Aldolase class I"/>
    <property type="match status" value="1"/>
</dbReference>
<evidence type="ECO:0000259" key="7">
    <source>
        <dbReference type="PROSITE" id="PS51649"/>
    </source>
</evidence>
<keyword evidence="3 6" id="KW-0378">Hydrolase</keyword>
<dbReference type="SUPFAM" id="SSF51445">
    <property type="entry name" value="(Trans)glycosidases"/>
    <property type="match status" value="1"/>
</dbReference>
<reference evidence="8" key="1">
    <citation type="submission" date="2014-07" db="EMBL/GenBank/DDBJ databases">
        <title>Identification of a novel salt tolerance gene in wild soybean by whole-genome sequencing.</title>
        <authorList>
            <person name="Lam H.-M."/>
            <person name="Qi X."/>
            <person name="Li M.-W."/>
            <person name="Liu X."/>
            <person name="Xie M."/>
            <person name="Ni M."/>
            <person name="Xu X."/>
        </authorList>
    </citation>
    <scope>NUCLEOTIDE SEQUENCE [LARGE SCALE GENOMIC DNA]</scope>
    <source>
        <tissue evidence="8">Root</tissue>
    </source>
</reference>
<gene>
    <name evidence="8" type="ORF">glysoja_047789</name>
</gene>
<dbReference type="PROSITE" id="PS51649">
    <property type="entry name" value="NPH3"/>
    <property type="match status" value="1"/>
</dbReference>
<accession>A0A0B2PVZ4</accession>
<protein>
    <recommendedName>
        <fullName evidence="6">Alpha-galactosidase</fullName>
        <ecNumber evidence="6">3.2.1.22</ecNumber>
    </recommendedName>
    <alternativeName>
        <fullName evidence="6">Melibiase</fullName>
    </alternativeName>
</protein>
<dbReference type="PANTHER" id="PTHR32370">
    <property type="entry name" value="OS12G0117600 PROTEIN"/>
    <property type="match status" value="1"/>
</dbReference>
<keyword evidence="6" id="KW-1015">Disulfide bond</keyword>
<dbReference type="GO" id="GO:0004557">
    <property type="term" value="F:alpha-galactosidase activity"/>
    <property type="evidence" value="ECO:0007669"/>
    <property type="project" value="UniProtKB-EC"/>
</dbReference>
<dbReference type="EC" id="3.2.1.22" evidence="6"/>
<keyword evidence="2" id="KW-0833">Ubl conjugation pathway</keyword>
<dbReference type="Pfam" id="PF03000">
    <property type="entry name" value="NPH3"/>
    <property type="match status" value="1"/>
</dbReference>
<feature type="domain" description="NPH3" evidence="7">
    <location>
        <begin position="1"/>
        <end position="179"/>
    </location>
</feature>
<evidence type="ECO:0000256" key="2">
    <source>
        <dbReference type="ARBA" id="ARBA00022786"/>
    </source>
</evidence>